<evidence type="ECO:0000256" key="1">
    <source>
        <dbReference type="SAM" id="Phobius"/>
    </source>
</evidence>
<keyword evidence="3" id="KW-1185">Reference proteome</keyword>
<sequence>MTAEIRNGVDYQMLAGIRRGRRLLAWSIAFVWCLDVAITGRGSMRVCGTVMALAIAADATRFIRAHVQPWVKRRQGAQESDA</sequence>
<keyword evidence="1" id="KW-0472">Membrane</keyword>
<dbReference type="EMBL" id="JBITYG010000012">
    <property type="protein sequence ID" value="MFI9105526.1"/>
    <property type="molecule type" value="Genomic_DNA"/>
</dbReference>
<organism evidence="2 3">
    <name type="scientific">Streptomyces fildesensis</name>
    <dbReference type="NCBI Taxonomy" id="375757"/>
    <lineage>
        <taxon>Bacteria</taxon>
        <taxon>Bacillati</taxon>
        <taxon>Actinomycetota</taxon>
        <taxon>Actinomycetes</taxon>
        <taxon>Kitasatosporales</taxon>
        <taxon>Streptomycetaceae</taxon>
        <taxon>Streptomyces</taxon>
    </lineage>
</organism>
<comment type="caution">
    <text evidence="2">The sequence shown here is derived from an EMBL/GenBank/DDBJ whole genome shotgun (WGS) entry which is preliminary data.</text>
</comment>
<keyword evidence="1" id="KW-0812">Transmembrane</keyword>
<evidence type="ECO:0000313" key="3">
    <source>
        <dbReference type="Proteomes" id="UP001614394"/>
    </source>
</evidence>
<evidence type="ECO:0008006" key="4">
    <source>
        <dbReference type="Google" id="ProtNLM"/>
    </source>
</evidence>
<gene>
    <name evidence="2" type="ORF">ACIGXA_33975</name>
</gene>
<dbReference type="Proteomes" id="UP001614394">
    <property type="component" value="Unassembled WGS sequence"/>
</dbReference>
<proteinExistence type="predicted"/>
<name>A0ABW8CJH1_9ACTN</name>
<keyword evidence="1" id="KW-1133">Transmembrane helix</keyword>
<evidence type="ECO:0000313" key="2">
    <source>
        <dbReference type="EMBL" id="MFI9105526.1"/>
    </source>
</evidence>
<reference evidence="2 3" key="1">
    <citation type="submission" date="2024-10" db="EMBL/GenBank/DDBJ databases">
        <title>The Natural Products Discovery Center: Release of the First 8490 Sequenced Strains for Exploring Actinobacteria Biosynthetic Diversity.</title>
        <authorList>
            <person name="Kalkreuter E."/>
            <person name="Kautsar S.A."/>
            <person name="Yang D."/>
            <person name="Bader C.D."/>
            <person name="Teijaro C.N."/>
            <person name="Fluegel L."/>
            <person name="Davis C.M."/>
            <person name="Simpson J.R."/>
            <person name="Lauterbach L."/>
            <person name="Steele A.D."/>
            <person name="Gui C."/>
            <person name="Meng S."/>
            <person name="Li G."/>
            <person name="Viehrig K."/>
            <person name="Ye F."/>
            <person name="Su P."/>
            <person name="Kiefer A.F."/>
            <person name="Nichols A."/>
            <person name="Cepeda A.J."/>
            <person name="Yan W."/>
            <person name="Fan B."/>
            <person name="Jiang Y."/>
            <person name="Adhikari A."/>
            <person name="Zheng C.-J."/>
            <person name="Schuster L."/>
            <person name="Cowan T.M."/>
            <person name="Smanski M.J."/>
            <person name="Chevrette M.G."/>
            <person name="De Carvalho L.P.S."/>
            <person name="Shen B."/>
        </authorList>
    </citation>
    <scope>NUCLEOTIDE SEQUENCE [LARGE SCALE GENOMIC DNA]</scope>
    <source>
        <strain evidence="2 3">NPDC053399</strain>
    </source>
</reference>
<feature type="transmembrane region" description="Helical" evidence="1">
    <location>
        <begin position="23"/>
        <end position="40"/>
    </location>
</feature>
<dbReference type="RefSeq" id="WP_399656270.1">
    <property type="nucleotide sequence ID" value="NZ_JBITYG010000012.1"/>
</dbReference>
<accession>A0ABW8CJH1</accession>
<protein>
    <recommendedName>
        <fullName evidence="4">Integral membrane protein</fullName>
    </recommendedName>
</protein>